<evidence type="ECO:0000256" key="2">
    <source>
        <dbReference type="ARBA" id="ARBA00005001"/>
    </source>
</evidence>
<dbReference type="SUPFAM" id="SSF53448">
    <property type="entry name" value="Nucleotide-diphospho-sugar transferases"/>
    <property type="match status" value="1"/>
</dbReference>
<dbReference type="InterPro" id="IPR029044">
    <property type="entry name" value="Nucleotide-diphossugar_trans"/>
</dbReference>
<evidence type="ECO:0000256" key="3">
    <source>
        <dbReference type="ARBA" id="ARBA00009337"/>
    </source>
</evidence>
<dbReference type="PANTHER" id="PTHR43867:SF5">
    <property type="entry name" value="GLUCANS BIOSYNTHESIS GLUCOSYLTRANSFERASE H"/>
    <property type="match status" value="1"/>
</dbReference>
<feature type="transmembrane region" description="Helical" evidence="12">
    <location>
        <begin position="53"/>
        <end position="72"/>
    </location>
</feature>
<evidence type="ECO:0000256" key="8">
    <source>
        <dbReference type="ARBA" id="ARBA00022679"/>
    </source>
</evidence>
<accession>A0A506UL25</accession>
<sequence>MTDPTAHPAPASPSPGARAYLPPDAPLAMPVQNLDTAPDLHGRHPRRLPTRPAWLWARRLFVFGGALALTLFSVDKLNRVFNSFGMSTLGVIILILFAILSFWISLSFTSALAGFVSLIRRGGLGLGIHRHGPLPVLEKRTAILLPTYNEPPDKIMANLRAMLRSLEATGQLGAFDVFILSDTTNPDLWVQEEKAYLDLCREPWAQNVYYRHRLKNTDRKAGNIGEWVRQFGNAYETMLTLDADSLMDGGLIVRLVGAMEKHPQVGLIQSLPVIVEGRTLFARLQQFAGRIYGPMIAHGIAWWHGSEGNYWGHNAVIRTRAFAEQAGLPHLSGKPPFGGHILSHDFVEAALMRRGGWAIHMVPGLFGSYEESPPSLTDIAIRDRRWCQGNLQHGRLLATKGLHWISRSHMLVGIGSYVMSPLWLLFLLCGILISLQAGLSHPEYFGTKRMLFPHWPHVDPIQARDLFIGTMVILLAPKALAYIAACFDRHTREGSGGAGRLALSVLIETLIGGLIAPIAMMIQTSGILSILMGRDSGWKAQNRDDGRVSIKEVMHRYWIYSALGVALSVAAWSVSLPLFLWMLPVLIGLVLAIPLVAFTGSTVMGQDLRKAGLLLIPEETHPPRIIKMAEEEEGHVDHDPALEASLALRENATLRRAHEDALPPPREPGDPIDVALLVGLLKVRESTSLKVALERLTPKEKSAVLANAEGVELLAALPLE</sequence>
<dbReference type="Proteomes" id="UP000315037">
    <property type="component" value="Unassembled WGS sequence"/>
</dbReference>
<comment type="subcellular location">
    <subcellularLocation>
        <location evidence="1">Cell inner membrane</location>
        <topology evidence="1">Multi-pass membrane protein</topology>
    </subcellularLocation>
</comment>
<comment type="similarity">
    <text evidence="3">Belongs to the glycosyltransferase 2 family. OpgH subfamily.</text>
</comment>
<dbReference type="NCBIfam" id="NF003962">
    <property type="entry name" value="PRK05454.2-5"/>
    <property type="match status" value="1"/>
</dbReference>
<comment type="pathway">
    <text evidence="2">Glycan metabolism; osmoregulated periplasmic glucan (OPG) biosynthesis.</text>
</comment>
<evidence type="ECO:0000313" key="15">
    <source>
        <dbReference type="Proteomes" id="UP000315037"/>
    </source>
</evidence>
<keyword evidence="15" id="KW-1185">Reference proteome</keyword>
<dbReference type="EMBL" id="SORZ01000002">
    <property type="protein sequence ID" value="TPW34051.1"/>
    <property type="molecule type" value="Genomic_DNA"/>
</dbReference>
<dbReference type="GO" id="GO:0005886">
    <property type="term" value="C:plasma membrane"/>
    <property type="evidence" value="ECO:0007669"/>
    <property type="project" value="UniProtKB-SubCell"/>
</dbReference>
<evidence type="ECO:0000256" key="4">
    <source>
        <dbReference type="ARBA" id="ARBA00020585"/>
    </source>
</evidence>
<dbReference type="Gene3D" id="3.90.550.10">
    <property type="entry name" value="Spore Coat Polysaccharide Biosynthesis Protein SpsA, Chain A"/>
    <property type="match status" value="1"/>
</dbReference>
<evidence type="ECO:0000256" key="9">
    <source>
        <dbReference type="ARBA" id="ARBA00022692"/>
    </source>
</evidence>
<proteinExistence type="inferred from homology"/>
<feature type="transmembrane region" description="Helical" evidence="12">
    <location>
        <begin position="410"/>
        <end position="435"/>
    </location>
</feature>
<evidence type="ECO:0000256" key="7">
    <source>
        <dbReference type="ARBA" id="ARBA00022676"/>
    </source>
</evidence>
<dbReference type="CDD" id="cd04191">
    <property type="entry name" value="Glucan_BSP_MdoH"/>
    <property type="match status" value="1"/>
</dbReference>
<dbReference type="AlphaFoldDB" id="A0A506UL25"/>
<organism evidence="14 15">
    <name type="scientific">Oecophyllibacter saccharovorans</name>
    <dbReference type="NCBI Taxonomy" id="2558360"/>
    <lineage>
        <taxon>Bacteria</taxon>
        <taxon>Pseudomonadati</taxon>
        <taxon>Pseudomonadota</taxon>
        <taxon>Alphaproteobacteria</taxon>
        <taxon>Acetobacterales</taxon>
        <taxon>Acetobacteraceae</taxon>
        <taxon>Oecophyllibacter</taxon>
    </lineage>
</organism>
<keyword evidence="8 14" id="KW-0808">Transferase</keyword>
<dbReference type="GO" id="GO:0016758">
    <property type="term" value="F:hexosyltransferase activity"/>
    <property type="evidence" value="ECO:0007669"/>
    <property type="project" value="TreeGrafter"/>
</dbReference>
<keyword evidence="6" id="KW-0997">Cell inner membrane</keyword>
<keyword evidence="9 12" id="KW-0812">Transmembrane</keyword>
<dbReference type="PANTHER" id="PTHR43867">
    <property type="entry name" value="CELLULOSE SYNTHASE CATALYTIC SUBUNIT A [UDP-FORMING]"/>
    <property type="match status" value="1"/>
</dbReference>
<evidence type="ECO:0000256" key="6">
    <source>
        <dbReference type="ARBA" id="ARBA00022519"/>
    </source>
</evidence>
<feature type="transmembrane region" description="Helical" evidence="12">
    <location>
        <begin position="510"/>
        <end position="532"/>
    </location>
</feature>
<protein>
    <recommendedName>
        <fullName evidence="4">Glucans biosynthesis glucosyltransferase H</fullName>
    </recommendedName>
</protein>
<dbReference type="RefSeq" id="WP_165600728.1">
    <property type="nucleotide sequence ID" value="NZ_SORZ01000002.1"/>
</dbReference>
<feature type="transmembrane region" description="Helical" evidence="12">
    <location>
        <begin position="92"/>
        <end position="119"/>
    </location>
</feature>
<name>A0A506UL25_9PROT</name>
<evidence type="ECO:0000313" key="14">
    <source>
        <dbReference type="EMBL" id="TPW34051.1"/>
    </source>
</evidence>
<keyword evidence="5" id="KW-1003">Cell membrane</keyword>
<feature type="domain" description="Glycosyltransferase 2-like" evidence="13">
    <location>
        <begin position="239"/>
        <end position="431"/>
    </location>
</feature>
<gene>
    <name evidence="14" type="primary">mdoH</name>
    <name evidence="14" type="ORF">E3202_05730</name>
</gene>
<evidence type="ECO:0000256" key="12">
    <source>
        <dbReference type="SAM" id="Phobius"/>
    </source>
</evidence>
<dbReference type="NCBIfam" id="NF003956">
    <property type="entry name" value="PRK05454.1-3"/>
    <property type="match status" value="1"/>
</dbReference>
<keyword evidence="11 12" id="KW-0472">Membrane</keyword>
<dbReference type="Pfam" id="PF13632">
    <property type="entry name" value="Glyco_trans_2_3"/>
    <property type="match status" value="1"/>
</dbReference>
<keyword evidence="10 12" id="KW-1133">Transmembrane helix</keyword>
<evidence type="ECO:0000256" key="1">
    <source>
        <dbReference type="ARBA" id="ARBA00004429"/>
    </source>
</evidence>
<comment type="caution">
    <text evidence="14">The sequence shown here is derived from an EMBL/GenBank/DDBJ whole genome shotgun (WGS) entry which is preliminary data.</text>
</comment>
<evidence type="ECO:0000259" key="13">
    <source>
        <dbReference type="Pfam" id="PF13632"/>
    </source>
</evidence>
<dbReference type="NCBIfam" id="NF003958">
    <property type="entry name" value="PRK05454.2-1"/>
    <property type="match status" value="1"/>
</dbReference>
<dbReference type="InterPro" id="IPR050321">
    <property type="entry name" value="Glycosyltr_2/OpgH_subfam"/>
</dbReference>
<evidence type="ECO:0000256" key="11">
    <source>
        <dbReference type="ARBA" id="ARBA00023136"/>
    </source>
</evidence>
<evidence type="ECO:0000256" key="5">
    <source>
        <dbReference type="ARBA" id="ARBA00022475"/>
    </source>
</evidence>
<reference evidence="14 15" key="1">
    <citation type="submission" date="2019-03" db="EMBL/GenBank/DDBJ databases">
        <title>The complete genome sequence of Neokomagataea sp. Jb2 NBRC113641.</title>
        <authorList>
            <person name="Chua K.-O."/>
            <person name="Chan K.-G."/>
            <person name="See-Too W.-S."/>
        </authorList>
    </citation>
    <scope>NUCLEOTIDE SEQUENCE [LARGE SCALE GENOMIC DNA]</scope>
    <source>
        <strain evidence="14 15">Jb2</strain>
    </source>
</reference>
<dbReference type="InterPro" id="IPR001173">
    <property type="entry name" value="Glyco_trans_2-like"/>
</dbReference>
<feature type="transmembrane region" description="Helical" evidence="12">
    <location>
        <begin position="553"/>
        <end position="572"/>
    </location>
</feature>
<evidence type="ECO:0000256" key="10">
    <source>
        <dbReference type="ARBA" id="ARBA00022989"/>
    </source>
</evidence>
<keyword evidence="7" id="KW-0328">Glycosyltransferase</keyword>
<feature type="transmembrane region" description="Helical" evidence="12">
    <location>
        <begin position="578"/>
        <end position="600"/>
    </location>
</feature>